<dbReference type="Proteomes" id="UP001631969">
    <property type="component" value="Unassembled WGS sequence"/>
</dbReference>
<accession>A0ACC7P689</accession>
<reference evidence="1" key="1">
    <citation type="submission" date="2024-12" db="EMBL/GenBank/DDBJ databases">
        <authorList>
            <person name="Wu N."/>
        </authorList>
    </citation>
    <scope>NUCLEOTIDE SEQUENCE</scope>
    <source>
        <strain evidence="1">P15</strain>
    </source>
</reference>
<dbReference type="EMBL" id="JBJURJ010000023">
    <property type="protein sequence ID" value="MFM9331925.1"/>
    <property type="molecule type" value="Genomic_DNA"/>
</dbReference>
<gene>
    <name evidence="1" type="ORF">ACI1P1_26875</name>
</gene>
<organism evidence="1 2">
    <name type="scientific">Paenibacillus mesotrionivorans</name>
    <dbReference type="NCBI Taxonomy" id="3160968"/>
    <lineage>
        <taxon>Bacteria</taxon>
        <taxon>Bacillati</taxon>
        <taxon>Bacillota</taxon>
        <taxon>Bacilli</taxon>
        <taxon>Bacillales</taxon>
        <taxon>Paenibacillaceae</taxon>
        <taxon>Paenibacillus</taxon>
    </lineage>
</organism>
<proteinExistence type="predicted"/>
<evidence type="ECO:0000313" key="2">
    <source>
        <dbReference type="Proteomes" id="UP001631969"/>
    </source>
</evidence>
<protein>
    <submittedName>
        <fullName evidence="1">Extracellular solute-binding protein</fullName>
    </submittedName>
</protein>
<keyword evidence="2" id="KW-1185">Reference proteome</keyword>
<comment type="caution">
    <text evidence="1">The sequence shown here is derived from an EMBL/GenBank/DDBJ whole genome shotgun (WGS) entry which is preliminary data.</text>
</comment>
<name>A0ACC7P689_9BACL</name>
<evidence type="ECO:0000313" key="1">
    <source>
        <dbReference type="EMBL" id="MFM9331925.1"/>
    </source>
</evidence>
<sequence>MTKKKGLLIILCIFGLSALVFSQCVGTRSNGGDSTATGLPSSRSASNGSDSTEGGQVIKVAVAMDSREYDLFSRMAKRFSEMHEGIDIQIENVSQLEAYEKWKKAAQLGEAPDLMLLDNDWVQEFAALGFLQPVGEFFSTDQQNARIAKLMNQVKWNGYIWGVPKDVDPYILVWNKKTATENKLSRAPETGDELLAWNKQLMKPEDGRYGLYFDPQDPYAFIAAASSLTSGWLGKEEVWTNDAEAQKRLENFLAPQEETWAGKAFPKNYPLPSATWSPWELLAKGQIAAMITTVSEYKQRAADSNLGMASIPVLVANDQKTVWLKGRSFTVSSRSPHTKLLMDWIKELTTPESEIAFWTDAQMLPAQIPAYSLVPLKGDEQIKSFDWLISQGRVLPIASETSKSLSALQKELVKLWKTENTVKTLMEHTDKSWKLEDRKP</sequence>